<keyword evidence="5 6" id="KW-0663">Pyridoxal phosphate</keyword>
<evidence type="ECO:0000259" key="7">
    <source>
        <dbReference type="Pfam" id="PF00155"/>
    </source>
</evidence>
<dbReference type="Gene3D" id="3.90.1150.10">
    <property type="entry name" value="Aspartate Aminotransferase, domain 1"/>
    <property type="match status" value="1"/>
</dbReference>
<dbReference type="PANTHER" id="PTHR13693:SF77">
    <property type="entry name" value="8-AMINO-7-OXONONANOATE SYNTHASE"/>
    <property type="match status" value="1"/>
</dbReference>
<gene>
    <name evidence="8" type="ORF">SanaruYs_39320</name>
</gene>
<sequence>MSDLDKLLEEALIRRQADDSLRTLKIVDSSLIDFSSNDYLGLARSTALKDNIQKKINSIADYKNGATGSRLLTGNYLLIEEAEQQLAKIFNAKAALIFNAGYNANLAVLSSIPKRGDTILYDEKSHASIKDAMRLSLAKHLSFKHNDIQDLERKIQKAEGAIFVVVESVYSMDGDICPLDAFASFCLDHNAYLVVDEAHSTGVYGLPGNGLSCQLNLEDKIPIRIYTFGKGMGVHGACVVGSKLLKDYLINFARPFIYSTAPDIHSVVSIIESFEYLKHHKHLQEILRENVKIFKEALGNNTFLTPGESAIQSFLVPGNIAVKKASQILQQKGFDVRPILSPTVAPGSERLRIIIHTYNTKSEILALAKALLALS</sequence>
<evidence type="ECO:0000313" key="9">
    <source>
        <dbReference type="Proteomes" id="UP000288227"/>
    </source>
</evidence>
<evidence type="ECO:0000313" key="8">
    <source>
        <dbReference type="EMBL" id="GCC53687.1"/>
    </source>
</evidence>
<dbReference type="GO" id="GO:0016740">
    <property type="term" value="F:transferase activity"/>
    <property type="evidence" value="ECO:0007669"/>
    <property type="project" value="UniProtKB-KW"/>
</dbReference>
<dbReference type="EMBL" id="BHXQ01000010">
    <property type="protein sequence ID" value="GCC53687.1"/>
    <property type="molecule type" value="Genomic_DNA"/>
</dbReference>
<accession>A0A401UFP9</accession>
<dbReference type="Proteomes" id="UP000288227">
    <property type="component" value="Unassembled WGS sequence"/>
</dbReference>
<dbReference type="GO" id="GO:0009102">
    <property type="term" value="P:biotin biosynthetic process"/>
    <property type="evidence" value="ECO:0007669"/>
    <property type="project" value="TreeGrafter"/>
</dbReference>
<dbReference type="InterPro" id="IPR004839">
    <property type="entry name" value="Aminotransferase_I/II_large"/>
</dbReference>
<dbReference type="GO" id="GO:0030170">
    <property type="term" value="F:pyridoxal phosphate binding"/>
    <property type="evidence" value="ECO:0007669"/>
    <property type="project" value="InterPro"/>
</dbReference>
<dbReference type="InterPro" id="IPR050087">
    <property type="entry name" value="AON_synthase_class-II"/>
</dbReference>
<dbReference type="PROSITE" id="PS00599">
    <property type="entry name" value="AA_TRANSFER_CLASS_2"/>
    <property type="match status" value="1"/>
</dbReference>
<name>A0A401UFP9_9BACT</name>
<dbReference type="InterPro" id="IPR015424">
    <property type="entry name" value="PyrdxlP-dep_Trfase"/>
</dbReference>
<keyword evidence="9" id="KW-1185">Reference proteome</keyword>
<dbReference type="RefSeq" id="WP_127124340.1">
    <property type="nucleotide sequence ID" value="NZ_BHXQ01000010.1"/>
</dbReference>
<dbReference type="OrthoDB" id="9807157at2"/>
<dbReference type="SUPFAM" id="SSF53383">
    <property type="entry name" value="PLP-dependent transferases"/>
    <property type="match status" value="1"/>
</dbReference>
<dbReference type="InterPro" id="IPR015422">
    <property type="entry name" value="PyrdxlP-dep_Trfase_small"/>
</dbReference>
<reference evidence="8 9" key="1">
    <citation type="submission" date="2018-11" db="EMBL/GenBank/DDBJ databases">
        <title>Chryseotalea sanarue gen. nov., sp., nov., a member of the family Cytophagaceae, isolated from a brackish lake in Hamamatsu Japan.</title>
        <authorList>
            <person name="Maejima Y."/>
            <person name="Iino T."/>
            <person name="Muraguchi Y."/>
            <person name="Fukuda K."/>
            <person name="Ohkuma M."/>
            <person name="Moriuchi R."/>
            <person name="Dohra H."/>
            <person name="Kimbara K."/>
            <person name="Shintani M."/>
        </authorList>
    </citation>
    <scope>NUCLEOTIDE SEQUENCE [LARGE SCALE GENOMIC DNA]</scope>
    <source>
        <strain evidence="8 9">Ys</strain>
    </source>
</reference>
<dbReference type="InterPro" id="IPR001917">
    <property type="entry name" value="Aminotrans_II_pyridoxalP_BS"/>
</dbReference>
<feature type="domain" description="Aminotransferase class I/classII large" evidence="7">
    <location>
        <begin position="31"/>
        <end position="365"/>
    </location>
</feature>
<keyword evidence="4" id="KW-0808">Transferase</keyword>
<dbReference type="Gene3D" id="3.40.640.10">
    <property type="entry name" value="Type I PLP-dependent aspartate aminotransferase-like (Major domain)"/>
    <property type="match status" value="1"/>
</dbReference>
<comment type="caution">
    <text evidence="8">The sequence shown here is derived from an EMBL/GenBank/DDBJ whole genome shotgun (WGS) entry which is preliminary data.</text>
</comment>
<evidence type="ECO:0000256" key="2">
    <source>
        <dbReference type="ARBA" id="ARBA00005189"/>
    </source>
</evidence>
<comment type="pathway">
    <text evidence="2">Lipid metabolism.</text>
</comment>
<comment type="similarity">
    <text evidence="3">Belongs to the class-II pyridoxal-phosphate-dependent aminotransferase family. BioF subfamily.</text>
</comment>
<protein>
    <submittedName>
        <fullName evidence="8">8-amino-7-oxononanoate synthase</fullName>
    </submittedName>
</protein>
<organism evidence="8 9">
    <name type="scientific">Chryseotalea sanaruensis</name>
    <dbReference type="NCBI Taxonomy" id="2482724"/>
    <lineage>
        <taxon>Bacteria</taxon>
        <taxon>Pseudomonadati</taxon>
        <taxon>Bacteroidota</taxon>
        <taxon>Cytophagia</taxon>
        <taxon>Cytophagales</taxon>
        <taxon>Chryseotaleaceae</taxon>
        <taxon>Chryseotalea</taxon>
    </lineage>
</organism>
<proteinExistence type="inferred from homology"/>
<dbReference type="AlphaFoldDB" id="A0A401UFP9"/>
<comment type="cofactor">
    <cofactor evidence="1 6">
        <name>pyridoxal 5'-phosphate</name>
        <dbReference type="ChEBI" id="CHEBI:597326"/>
    </cofactor>
</comment>
<evidence type="ECO:0000256" key="6">
    <source>
        <dbReference type="RuleBase" id="RU003693"/>
    </source>
</evidence>
<evidence type="ECO:0000256" key="5">
    <source>
        <dbReference type="ARBA" id="ARBA00022898"/>
    </source>
</evidence>
<dbReference type="InterPro" id="IPR015421">
    <property type="entry name" value="PyrdxlP-dep_Trfase_major"/>
</dbReference>
<dbReference type="PANTHER" id="PTHR13693">
    <property type="entry name" value="CLASS II AMINOTRANSFERASE/8-AMINO-7-OXONONANOATE SYNTHASE"/>
    <property type="match status" value="1"/>
</dbReference>
<evidence type="ECO:0000256" key="1">
    <source>
        <dbReference type="ARBA" id="ARBA00001933"/>
    </source>
</evidence>
<evidence type="ECO:0000256" key="4">
    <source>
        <dbReference type="ARBA" id="ARBA00022679"/>
    </source>
</evidence>
<dbReference type="Pfam" id="PF00155">
    <property type="entry name" value="Aminotran_1_2"/>
    <property type="match status" value="1"/>
</dbReference>
<evidence type="ECO:0000256" key="3">
    <source>
        <dbReference type="ARBA" id="ARBA00010008"/>
    </source>
</evidence>